<evidence type="ECO:0000259" key="1">
    <source>
        <dbReference type="Pfam" id="PF25232"/>
    </source>
</evidence>
<reference evidence="2 3" key="1">
    <citation type="submission" date="2020-02" db="EMBL/GenBank/DDBJ databases">
        <title>Whole-genome analyses of novel actinobacteria.</title>
        <authorList>
            <person name="Sahin N."/>
            <person name="Gencbay T."/>
        </authorList>
    </citation>
    <scope>NUCLEOTIDE SEQUENCE [LARGE SCALE GENOMIC DNA]</scope>
    <source>
        <strain evidence="2 3">HC44</strain>
    </source>
</reference>
<feature type="domain" description="DUF7848" evidence="1">
    <location>
        <begin position="6"/>
        <end position="68"/>
    </location>
</feature>
<dbReference type="Proteomes" id="UP000472335">
    <property type="component" value="Unassembled WGS sequence"/>
</dbReference>
<comment type="caution">
    <text evidence="2">The sequence shown here is derived from an EMBL/GenBank/DDBJ whole genome shotgun (WGS) entry which is preliminary data.</text>
</comment>
<gene>
    <name evidence="2" type="ORF">G5C60_26480</name>
</gene>
<accession>A0A6G4VB33</accession>
<name>A0A6G4VB33_9ACTN</name>
<evidence type="ECO:0000313" key="3">
    <source>
        <dbReference type="Proteomes" id="UP000472335"/>
    </source>
</evidence>
<dbReference type="EMBL" id="JAAKZY010000091">
    <property type="protein sequence ID" value="NGO11050.1"/>
    <property type="molecule type" value="Genomic_DNA"/>
</dbReference>
<sequence>MPDVERTGAEPTTFHMQCKADGCTAISEMSGKATDGTAWAEAHLKANPTHLEYREVITRPYIAEPGDWI</sequence>
<proteinExistence type="predicted"/>
<organism evidence="2 3">
    <name type="scientific">Streptomyces scabichelini</name>
    <dbReference type="NCBI Taxonomy" id="2711217"/>
    <lineage>
        <taxon>Bacteria</taxon>
        <taxon>Bacillati</taxon>
        <taxon>Actinomycetota</taxon>
        <taxon>Actinomycetes</taxon>
        <taxon>Kitasatosporales</taxon>
        <taxon>Streptomycetaceae</taxon>
        <taxon>Streptomyces</taxon>
    </lineage>
</organism>
<dbReference type="InterPro" id="IPR057170">
    <property type="entry name" value="DUF7848"/>
</dbReference>
<dbReference type="AlphaFoldDB" id="A0A6G4VB33"/>
<keyword evidence="3" id="KW-1185">Reference proteome</keyword>
<protein>
    <recommendedName>
        <fullName evidence="1">DUF7848 domain-containing protein</fullName>
    </recommendedName>
</protein>
<dbReference type="Pfam" id="PF25232">
    <property type="entry name" value="DUF7848"/>
    <property type="match status" value="1"/>
</dbReference>
<evidence type="ECO:0000313" key="2">
    <source>
        <dbReference type="EMBL" id="NGO11050.1"/>
    </source>
</evidence>